<comment type="caution">
    <text evidence="1">The sequence shown here is derived from an EMBL/GenBank/DDBJ whole genome shotgun (WGS) entry which is preliminary data.</text>
</comment>
<proteinExistence type="predicted"/>
<accession>A0A2G8RDS6</accession>
<dbReference type="AlphaFoldDB" id="A0A2G8RDS6"/>
<evidence type="ECO:0000313" key="1">
    <source>
        <dbReference type="EMBL" id="PIL19653.1"/>
    </source>
</evidence>
<protein>
    <submittedName>
        <fullName evidence="1">Uncharacterized protein</fullName>
    </submittedName>
</protein>
<dbReference type="EMBL" id="AWWI01000095">
    <property type="protein sequence ID" value="PIL19653.1"/>
    <property type="molecule type" value="Genomic_DNA"/>
</dbReference>
<gene>
    <name evidence="1" type="ORF">P775_13505</name>
</gene>
<reference evidence="1 2" key="1">
    <citation type="submission" date="2013-09" db="EMBL/GenBank/DDBJ databases">
        <title>Genome sequencing of Phaeobacter antarcticus sp. nov. SM1211.</title>
        <authorList>
            <person name="Zhang X.-Y."/>
            <person name="Liu C."/>
            <person name="Chen X.-L."/>
            <person name="Xie B.-B."/>
            <person name="Qin Q.-L."/>
            <person name="Rong J.-C."/>
            <person name="Zhang Y.-Z."/>
        </authorList>
    </citation>
    <scope>NUCLEOTIDE SEQUENCE [LARGE SCALE GENOMIC DNA]</scope>
    <source>
        <strain evidence="1 2">SM1211</strain>
    </source>
</reference>
<keyword evidence="2" id="KW-1185">Reference proteome</keyword>
<evidence type="ECO:0000313" key="2">
    <source>
        <dbReference type="Proteomes" id="UP000231259"/>
    </source>
</evidence>
<dbReference type="Proteomes" id="UP000231259">
    <property type="component" value="Unassembled WGS sequence"/>
</dbReference>
<sequence>MDDFYAARSRLIPPLPWPTVAPPFSCGNCEDFDAMQPYRVPLDALMEIDDRRAA</sequence>
<organism evidence="1 2">
    <name type="scientific">Puniceibacterium antarcticum</name>
    <dbReference type="NCBI Taxonomy" id="1206336"/>
    <lineage>
        <taxon>Bacteria</taxon>
        <taxon>Pseudomonadati</taxon>
        <taxon>Pseudomonadota</taxon>
        <taxon>Alphaproteobacteria</taxon>
        <taxon>Rhodobacterales</taxon>
        <taxon>Paracoccaceae</taxon>
        <taxon>Puniceibacterium</taxon>
    </lineage>
</organism>
<name>A0A2G8RDS6_9RHOB</name>